<keyword evidence="2" id="KW-1185">Reference proteome</keyword>
<dbReference type="Proteomes" id="UP000188929">
    <property type="component" value="Unassembled WGS sequence"/>
</dbReference>
<dbReference type="OrthoDB" id="3204158at2"/>
<reference evidence="2" key="1">
    <citation type="submission" date="2016-10" db="EMBL/GenBank/DDBJ databases">
        <title>Frankia sp. NRRL B-16386 Genome sequencing.</title>
        <authorList>
            <person name="Ghodhbane-Gtari F."/>
            <person name="Swanson E."/>
            <person name="Gueddou A."/>
            <person name="Hezbri K."/>
            <person name="Ktari K."/>
            <person name="Nouioui I."/>
            <person name="Morris K."/>
            <person name="Simpson S."/>
            <person name="Abebe-Akele F."/>
            <person name="Thomas K."/>
            <person name="Gtari M."/>
            <person name="Tisa L.S."/>
        </authorList>
    </citation>
    <scope>NUCLEOTIDE SEQUENCE [LARGE SCALE GENOMIC DNA]</scope>
    <source>
        <strain evidence="2">NRRL B-16386</strain>
    </source>
</reference>
<dbReference type="AlphaFoldDB" id="A0A1V2IJM7"/>
<proteinExistence type="predicted"/>
<dbReference type="RefSeq" id="WP_076813917.1">
    <property type="nucleotide sequence ID" value="NZ_MOMC01000009.1"/>
</dbReference>
<comment type="caution">
    <text evidence="1">The sequence shown here is derived from an EMBL/GenBank/DDBJ whole genome shotgun (WGS) entry which is preliminary data.</text>
</comment>
<evidence type="ECO:0000313" key="2">
    <source>
        <dbReference type="Proteomes" id="UP000188929"/>
    </source>
</evidence>
<protein>
    <submittedName>
        <fullName evidence="1">Uncharacterized protein</fullName>
    </submittedName>
</protein>
<name>A0A1V2IJM7_9ACTN</name>
<sequence>MSLPTWSEQLKALDGVADNLIAQWRPGGASEAETQDMNKLALSILAGGYLCRVYTDARRPVFMPLWNYAFNQGGPDPDYVYSTAEIDVDGVYEISGYRGTTRFVEITQQSFDIMSPADMSGGPVPATHDLDELRFGGDGSFRVLLSVRRPEGHTGDWWRLEPTTRRLLMRKCSCDWIREDDARVAINRLDDGGADMSPAETARRFSDLAAWVEGMIAFDMKLVRYYREHHGINTLLRSKKIDEMGGLPKQVYYDGIHEITDDEALIIETEVPRRSRYWQALVADDRFCTVDWVNRQSSLNDAQARLDGDGKFRAVISRLDPGVPNWLDKADYPWGVIQLRWNRASDHPDPTVRKVPFAEIREHLPADTPQVTPAERAAQLRARREGAQLRRIW</sequence>
<organism evidence="1 2">
    <name type="scientific">Pseudofrankia asymbiotica</name>
    <dbReference type="NCBI Taxonomy" id="1834516"/>
    <lineage>
        <taxon>Bacteria</taxon>
        <taxon>Bacillati</taxon>
        <taxon>Actinomycetota</taxon>
        <taxon>Actinomycetes</taxon>
        <taxon>Frankiales</taxon>
        <taxon>Frankiaceae</taxon>
        <taxon>Pseudofrankia</taxon>
    </lineage>
</organism>
<accession>A0A1V2IJM7</accession>
<dbReference type="EMBL" id="MOMC01000009">
    <property type="protein sequence ID" value="ONH32621.1"/>
    <property type="molecule type" value="Genomic_DNA"/>
</dbReference>
<dbReference type="STRING" id="1834516.BL253_04745"/>
<gene>
    <name evidence="1" type="ORF">BL253_04745</name>
</gene>
<evidence type="ECO:0000313" key="1">
    <source>
        <dbReference type="EMBL" id="ONH32621.1"/>
    </source>
</evidence>